<dbReference type="RefSeq" id="WP_008687260.1">
    <property type="nucleotide sequence ID" value="NZ_ANOH01000415.1"/>
</dbReference>
<keyword evidence="2" id="KW-1133">Transmembrane helix</keyword>
<gene>
    <name evidence="3" type="ORF">RSSM_05963</name>
</gene>
<evidence type="ECO:0008006" key="5">
    <source>
        <dbReference type="Google" id="ProtNLM"/>
    </source>
</evidence>
<comment type="caution">
    <text evidence="3">The sequence shown here is derived from an EMBL/GenBank/DDBJ whole genome shotgun (WGS) entry which is preliminary data.</text>
</comment>
<organism evidence="3 4">
    <name type="scientific">Rhodopirellula sallentina SM41</name>
    <dbReference type="NCBI Taxonomy" id="1263870"/>
    <lineage>
        <taxon>Bacteria</taxon>
        <taxon>Pseudomonadati</taxon>
        <taxon>Planctomycetota</taxon>
        <taxon>Planctomycetia</taxon>
        <taxon>Pirellulales</taxon>
        <taxon>Pirellulaceae</taxon>
        <taxon>Rhodopirellula</taxon>
    </lineage>
</organism>
<evidence type="ECO:0000256" key="1">
    <source>
        <dbReference type="SAM" id="MobiDB-lite"/>
    </source>
</evidence>
<dbReference type="Proteomes" id="UP000011885">
    <property type="component" value="Unassembled WGS sequence"/>
</dbReference>
<dbReference type="OrthoDB" id="3182597at2"/>
<keyword evidence="4" id="KW-1185">Reference proteome</keyword>
<dbReference type="PANTHER" id="PTHR37826:SF3">
    <property type="entry name" value="J DOMAIN-CONTAINING PROTEIN"/>
    <property type="match status" value="1"/>
</dbReference>
<proteinExistence type="predicted"/>
<feature type="region of interest" description="Disordered" evidence="1">
    <location>
        <begin position="197"/>
        <end position="216"/>
    </location>
</feature>
<dbReference type="PATRIC" id="fig|1263870.3.peg.6319"/>
<keyword evidence="2" id="KW-0812">Transmembrane</keyword>
<evidence type="ECO:0000313" key="3">
    <source>
        <dbReference type="EMBL" id="EMI52608.1"/>
    </source>
</evidence>
<protein>
    <recommendedName>
        <fullName evidence="5">Double zinc ribbon</fullName>
    </recommendedName>
</protein>
<sequence>MSEHEEVHEAIELPHCSRCDSPLEPGDLRCAICGQAAPQTDRSANEKVSVTLLRCTGCGAAITYDPDHQAPACSFCGEVLRVETVDDPMEQTEVYLPMTVSIDEARAALKAWLGTRGWFTPSDLSSSSTLTEIKPLWWVAWIFDAEALVSWTADSNAGSGRSAWAPHSGQTPLRFDDMLVSGSRGLSESEAYAITPGMQLGTGNTSPSGGGDDATFERFDVPRSQARQQVLAAIEQTAADRVRAQHIPGTSFRKVRVAIVLRRLITRRYALPAYVLAYRYRDQLYRVVICGQNANLIVGSSPFSYAKLFALIGGIVGFVLFLLMIAAVAGS</sequence>
<dbReference type="EMBL" id="ANOH01000415">
    <property type="protein sequence ID" value="EMI52608.1"/>
    <property type="molecule type" value="Genomic_DNA"/>
</dbReference>
<evidence type="ECO:0000313" key="4">
    <source>
        <dbReference type="Proteomes" id="UP000011885"/>
    </source>
</evidence>
<dbReference type="PANTHER" id="PTHR37826">
    <property type="entry name" value="FLOTILLIN BAND_7_5 DOMAIN PROTEIN"/>
    <property type="match status" value="1"/>
</dbReference>
<reference evidence="3 4" key="1">
    <citation type="journal article" date="2013" name="Mar. Genomics">
        <title>Expression of sulfatases in Rhodopirellula baltica and the diversity of sulfatases in the genus Rhodopirellula.</title>
        <authorList>
            <person name="Wegner C.E."/>
            <person name="Richter-Heitmann T."/>
            <person name="Klindworth A."/>
            <person name="Klockow C."/>
            <person name="Richter M."/>
            <person name="Achstetter T."/>
            <person name="Glockner F.O."/>
            <person name="Harder J."/>
        </authorList>
    </citation>
    <scope>NUCLEOTIDE SEQUENCE [LARGE SCALE GENOMIC DNA]</scope>
    <source>
        <strain evidence="3 4">SM41</strain>
    </source>
</reference>
<name>M5U9E6_9BACT</name>
<evidence type="ECO:0000256" key="2">
    <source>
        <dbReference type="SAM" id="Phobius"/>
    </source>
</evidence>
<accession>M5U9E6</accession>
<keyword evidence="2" id="KW-0472">Membrane</keyword>
<feature type="transmembrane region" description="Helical" evidence="2">
    <location>
        <begin position="308"/>
        <end position="329"/>
    </location>
</feature>
<dbReference type="AlphaFoldDB" id="M5U9E6"/>